<dbReference type="PROSITE" id="PS50850">
    <property type="entry name" value="MFS"/>
    <property type="match status" value="1"/>
</dbReference>
<dbReference type="STRING" id="1081102.A0A162L7I4"/>
<feature type="transmembrane region" description="Helical" evidence="8">
    <location>
        <begin position="245"/>
        <end position="265"/>
    </location>
</feature>
<protein>
    <submittedName>
        <fullName evidence="10">Major facilitator superfamily domain, general substrate transporter</fullName>
    </submittedName>
</protein>
<keyword evidence="5 8" id="KW-0472">Membrane</keyword>
<evidence type="ECO:0000256" key="8">
    <source>
        <dbReference type="SAM" id="Phobius"/>
    </source>
</evidence>
<evidence type="ECO:0000256" key="4">
    <source>
        <dbReference type="ARBA" id="ARBA00022989"/>
    </source>
</evidence>
<gene>
    <name evidence="10" type="ORF">SPI_01250</name>
</gene>
<dbReference type="PANTHER" id="PTHR23502:SF68">
    <property type="entry name" value="MULTIDRUG TRANSPORTER, PUTATIVE (AFU_ORTHOLOGUE AFUA_3G01120)-RELATED"/>
    <property type="match status" value="1"/>
</dbReference>
<dbReference type="FunFam" id="1.20.1250.20:FF:000011">
    <property type="entry name" value="MFS multidrug transporter, putative"/>
    <property type="match status" value="1"/>
</dbReference>
<dbReference type="InterPro" id="IPR020846">
    <property type="entry name" value="MFS_dom"/>
</dbReference>
<name>A0A162L7I4_9HYPO</name>
<keyword evidence="4 8" id="KW-1133">Transmembrane helix</keyword>
<comment type="similarity">
    <text evidence="2">Belongs to the major facilitator superfamily.</text>
</comment>
<feature type="transmembrane region" description="Helical" evidence="8">
    <location>
        <begin position="182"/>
        <end position="207"/>
    </location>
</feature>
<dbReference type="EMBL" id="AZHD01000002">
    <property type="protein sequence ID" value="OAA66674.1"/>
    <property type="molecule type" value="Genomic_DNA"/>
</dbReference>
<evidence type="ECO:0000259" key="9">
    <source>
        <dbReference type="PROSITE" id="PS50850"/>
    </source>
</evidence>
<keyword evidence="11" id="KW-1185">Reference proteome</keyword>
<dbReference type="GO" id="GO:0016020">
    <property type="term" value="C:membrane"/>
    <property type="evidence" value="ECO:0007669"/>
    <property type="project" value="UniProtKB-SubCell"/>
</dbReference>
<reference evidence="10 11" key="1">
    <citation type="journal article" date="2016" name="Genome Biol. Evol.">
        <title>Divergent and convergent evolution of fungal pathogenicity.</title>
        <authorList>
            <person name="Shang Y."/>
            <person name="Xiao G."/>
            <person name="Zheng P."/>
            <person name="Cen K."/>
            <person name="Zhan S."/>
            <person name="Wang C."/>
        </authorList>
    </citation>
    <scope>NUCLEOTIDE SEQUENCE [LARGE SCALE GENOMIC DNA]</scope>
    <source>
        <strain evidence="10 11">RCEF 264</strain>
    </source>
</reference>
<evidence type="ECO:0000313" key="11">
    <source>
        <dbReference type="Proteomes" id="UP000076874"/>
    </source>
</evidence>
<accession>A0A162L7I4</accession>
<feature type="transmembrane region" description="Helical" evidence="8">
    <location>
        <begin position="89"/>
        <end position="108"/>
    </location>
</feature>
<comment type="caution">
    <text evidence="10">The sequence shown here is derived from an EMBL/GenBank/DDBJ whole genome shotgun (WGS) entry which is preliminary data.</text>
</comment>
<evidence type="ECO:0000256" key="7">
    <source>
        <dbReference type="SAM" id="MobiDB-lite"/>
    </source>
</evidence>
<dbReference type="Gene3D" id="1.20.1250.20">
    <property type="entry name" value="MFS general substrate transporter like domains"/>
    <property type="match status" value="1"/>
</dbReference>
<dbReference type="InterPro" id="IPR011701">
    <property type="entry name" value="MFS"/>
</dbReference>
<evidence type="ECO:0000256" key="1">
    <source>
        <dbReference type="ARBA" id="ARBA00004141"/>
    </source>
</evidence>
<evidence type="ECO:0000256" key="5">
    <source>
        <dbReference type="ARBA" id="ARBA00023136"/>
    </source>
</evidence>
<dbReference type="SUPFAM" id="SSF103473">
    <property type="entry name" value="MFS general substrate transporter"/>
    <property type="match status" value="1"/>
</dbReference>
<feature type="transmembrane region" description="Helical" evidence="8">
    <location>
        <begin position="352"/>
        <end position="375"/>
    </location>
</feature>
<feature type="transmembrane region" description="Helical" evidence="8">
    <location>
        <begin position="320"/>
        <end position="346"/>
    </location>
</feature>
<dbReference type="GO" id="GO:0022857">
    <property type="term" value="F:transmembrane transporter activity"/>
    <property type="evidence" value="ECO:0007669"/>
    <property type="project" value="InterPro"/>
</dbReference>
<comment type="subcellular location">
    <subcellularLocation>
        <location evidence="1">Membrane</location>
        <topology evidence="1">Multi-pass membrane protein</topology>
    </subcellularLocation>
</comment>
<evidence type="ECO:0000256" key="2">
    <source>
        <dbReference type="ARBA" id="ARBA00008335"/>
    </source>
</evidence>
<dbReference type="Pfam" id="PF07690">
    <property type="entry name" value="MFS_1"/>
    <property type="match status" value="1"/>
</dbReference>
<proteinExistence type="inferred from homology"/>
<feature type="compositionally biased region" description="Low complexity" evidence="7">
    <location>
        <begin position="31"/>
        <end position="46"/>
    </location>
</feature>
<feature type="domain" description="Major facilitator superfamily (MFS) profile" evidence="9">
    <location>
        <begin position="90"/>
        <end position="516"/>
    </location>
</feature>
<dbReference type="AlphaFoldDB" id="A0A162L7I4"/>
<dbReference type="InterPro" id="IPR036259">
    <property type="entry name" value="MFS_trans_sf"/>
</dbReference>
<organism evidence="10 11">
    <name type="scientific">Niveomyces insectorum RCEF 264</name>
    <dbReference type="NCBI Taxonomy" id="1081102"/>
    <lineage>
        <taxon>Eukaryota</taxon>
        <taxon>Fungi</taxon>
        <taxon>Dikarya</taxon>
        <taxon>Ascomycota</taxon>
        <taxon>Pezizomycotina</taxon>
        <taxon>Sordariomycetes</taxon>
        <taxon>Hypocreomycetidae</taxon>
        <taxon>Hypocreales</taxon>
        <taxon>Cordycipitaceae</taxon>
        <taxon>Niveomyces</taxon>
    </lineage>
</organism>
<keyword evidence="3 8" id="KW-0812">Transmembrane</keyword>
<feature type="compositionally biased region" description="Basic and acidic residues" evidence="7">
    <location>
        <begin position="1"/>
        <end position="10"/>
    </location>
</feature>
<evidence type="ECO:0000256" key="6">
    <source>
        <dbReference type="ARBA" id="ARBA00023180"/>
    </source>
</evidence>
<dbReference type="CDD" id="cd17323">
    <property type="entry name" value="MFS_Tpo1_MDR_like"/>
    <property type="match status" value="1"/>
</dbReference>
<keyword evidence="6" id="KW-0325">Glycoprotein</keyword>
<evidence type="ECO:0000256" key="3">
    <source>
        <dbReference type="ARBA" id="ARBA00022692"/>
    </source>
</evidence>
<feature type="region of interest" description="Disordered" evidence="7">
    <location>
        <begin position="1"/>
        <end position="79"/>
    </location>
</feature>
<dbReference type="OrthoDB" id="5296287at2759"/>
<dbReference type="Proteomes" id="UP000076874">
    <property type="component" value="Unassembled WGS sequence"/>
</dbReference>
<feature type="transmembrane region" description="Helical" evidence="8">
    <location>
        <begin position="487"/>
        <end position="510"/>
    </location>
</feature>
<sequence>MAEKSTKSLEDAEAPSDQLNDKGHSNSNRNSDNPDATTTAPDTGSPDDVEANKKPDDAPTAPPDPNIVDWDGPDDPAYPRNWSTAAKTANVALVSLSVLYGNLATTMFAPGANIMQKDLGFKSNTVEVLTITIGSVGFAIGQLFAGPLSEVFGRMPVYRISAITYMAFTVGCARSTDVAMFLVFRVCTGLAAASYMSTGGGTIADLLPKEKRGLAMAMYTSGPLLGPVIGPIVGGVVAEKLNWRWCFYLVLMLAGAVNTTSFIVMRETSYVHILRSKAKRLRKQTGNPNLRAAGDKNTPLSKLVAHALLRPPRFLFLSPMVALTALYIGLIFGIVMLLFATFPLVFEENYGWSVAVAGLGYIGVGIGAAFGLVALGKLSDRLLHINDGKYKAERRLILVMWVAPLIPVGLFIYGWTARYKVHWVVPIIGTAIASPGIVVVTSSCQAYMIDIFGPQAAASALSAITLLRNMMGAFLPLGAPSLYANLGLGWGNTVLAFVTVAFIPAPFIFYRWGDWLRQKFPVEI</sequence>
<feature type="transmembrane region" description="Helical" evidence="8">
    <location>
        <begin position="128"/>
        <end position="145"/>
    </location>
</feature>
<feature type="transmembrane region" description="Helical" evidence="8">
    <location>
        <begin position="421"/>
        <end position="440"/>
    </location>
</feature>
<feature type="transmembrane region" description="Helical" evidence="8">
    <location>
        <begin position="396"/>
        <end position="415"/>
    </location>
</feature>
<evidence type="ECO:0000313" key="10">
    <source>
        <dbReference type="EMBL" id="OAA66674.1"/>
    </source>
</evidence>
<feature type="transmembrane region" description="Helical" evidence="8">
    <location>
        <begin position="214"/>
        <end position="233"/>
    </location>
</feature>
<dbReference type="PANTHER" id="PTHR23502">
    <property type="entry name" value="MAJOR FACILITATOR SUPERFAMILY"/>
    <property type="match status" value="1"/>
</dbReference>